<protein>
    <recommendedName>
        <fullName evidence="7">Peptidase S51</fullName>
    </recommendedName>
</protein>
<accession>A0A4S4FSZ2</accession>
<dbReference type="Gene3D" id="3.40.50.880">
    <property type="match status" value="1"/>
</dbReference>
<dbReference type="SUPFAM" id="SSF52317">
    <property type="entry name" value="Class I glutamine amidotransferase-like"/>
    <property type="match status" value="1"/>
</dbReference>
<dbReference type="Pfam" id="PF03575">
    <property type="entry name" value="Peptidase_S51"/>
    <property type="match status" value="1"/>
</dbReference>
<comment type="caution">
    <text evidence="5">The sequence shown here is derived from an EMBL/GenBank/DDBJ whole genome shotgun (WGS) entry which is preliminary data.</text>
</comment>
<evidence type="ECO:0000313" key="6">
    <source>
        <dbReference type="Proteomes" id="UP000307380"/>
    </source>
</evidence>
<evidence type="ECO:0000313" key="5">
    <source>
        <dbReference type="EMBL" id="THG32646.1"/>
    </source>
</evidence>
<evidence type="ECO:0000256" key="2">
    <source>
        <dbReference type="ARBA" id="ARBA00022670"/>
    </source>
</evidence>
<dbReference type="InterPro" id="IPR005320">
    <property type="entry name" value="Peptidase_S51"/>
</dbReference>
<evidence type="ECO:0008006" key="7">
    <source>
        <dbReference type="Google" id="ProtNLM"/>
    </source>
</evidence>
<dbReference type="AlphaFoldDB" id="A0A4S4FSZ2"/>
<keyword evidence="3" id="KW-0378">Hydrolase</keyword>
<dbReference type="Proteomes" id="UP000307380">
    <property type="component" value="Unassembled WGS sequence"/>
</dbReference>
<evidence type="ECO:0000256" key="3">
    <source>
        <dbReference type="ARBA" id="ARBA00022801"/>
    </source>
</evidence>
<reference evidence="5 6" key="1">
    <citation type="submission" date="2019-04" db="EMBL/GenBank/DDBJ databases">
        <authorList>
            <person name="Jiang L."/>
        </authorList>
    </citation>
    <scope>NUCLEOTIDE SEQUENCE [LARGE SCALE GENOMIC DNA]</scope>
    <source>
        <strain evidence="5 6">YIM 131861</strain>
    </source>
</reference>
<evidence type="ECO:0000256" key="1">
    <source>
        <dbReference type="ARBA" id="ARBA00006534"/>
    </source>
</evidence>
<evidence type="ECO:0000256" key="4">
    <source>
        <dbReference type="ARBA" id="ARBA00022825"/>
    </source>
</evidence>
<keyword evidence="4" id="KW-0720">Serine protease</keyword>
<keyword evidence="6" id="KW-1185">Reference proteome</keyword>
<dbReference type="InterPro" id="IPR029062">
    <property type="entry name" value="Class_I_gatase-like"/>
</dbReference>
<dbReference type="OrthoDB" id="3078420at2"/>
<dbReference type="GO" id="GO:0008236">
    <property type="term" value="F:serine-type peptidase activity"/>
    <property type="evidence" value="ECO:0007669"/>
    <property type="project" value="UniProtKB-KW"/>
</dbReference>
<sequence>MSVHLIGGGATTVADAPLHASFVAEATLRARHAGRAQARVAVISLHPEAEEKAAALGELLTAAGSGSAIEVHLTAGRSTEHVGLGALADVDGIAVGGGIVEEVRAGLEPVFGEIRRLVADGVPYLGVSAGAMIAAKGSLGGASRIRGVVVSPEDPDDPGEELEIETGIGLVDVAIEVHVAQRGMLSRLVAAVECGMVAGGLGIDERTNLIIGEGGLQVEGSGSVWRVQRTEGGVLVSTIGG</sequence>
<dbReference type="EMBL" id="SSSN01000009">
    <property type="protein sequence ID" value="THG32646.1"/>
    <property type="molecule type" value="Genomic_DNA"/>
</dbReference>
<comment type="similarity">
    <text evidence="1">Belongs to the peptidase S51 family.</text>
</comment>
<proteinExistence type="inferred from homology"/>
<keyword evidence="2" id="KW-0645">Protease</keyword>
<dbReference type="GO" id="GO:0006508">
    <property type="term" value="P:proteolysis"/>
    <property type="evidence" value="ECO:0007669"/>
    <property type="project" value="UniProtKB-KW"/>
</dbReference>
<name>A0A4S4FSZ2_9MICO</name>
<gene>
    <name evidence="5" type="ORF">E6C70_12960</name>
</gene>
<dbReference type="RefSeq" id="WP_136424949.1">
    <property type="nucleotide sequence ID" value="NZ_SSSN01000009.1"/>
</dbReference>
<organism evidence="5 6">
    <name type="scientific">Orlajensenia flava</name>
    <dbReference type="NCBI Taxonomy" id="2565934"/>
    <lineage>
        <taxon>Bacteria</taxon>
        <taxon>Bacillati</taxon>
        <taxon>Actinomycetota</taxon>
        <taxon>Actinomycetes</taxon>
        <taxon>Micrococcales</taxon>
        <taxon>Microbacteriaceae</taxon>
        <taxon>Orlajensenia</taxon>
    </lineage>
</organism>